<dbReference type="SUPFAM" id="SSF140319">
    <property type="entry name" value="IscX-like"/>
    <property type="match status" value="1"/>
</dbReference>
<dbReference type="InterPro" id="IPR007479">
    <property type="entry name" value="ISC_FeS_clus_asmbl_IscsX"/>
</dbReference>
<reference evidence="1 2" key="3">
    <citation type="journal article" date="2016" name="Sci. Rep.">
        <title>Genome-wide diversity and gene expression profiling of Babesia microti isolates identify polymorphic genes that mediate host-pathogen interactions.</title>
        <authorList>
            <person name="Silva J.C."/>
            <person name="Cornillot E."/>
            <person name="McCracken C."/>
            <person name="Usmani-Brown S."/>
            <person name="Dwivedi A."/>
            <person name="Ifeonu O.O."/>
            <person name="Crabtree J."/>
            <person name="Gotia H.T."/>
            <person name="Virji A.Z."/>
            <person name="Reynes C."/>
            <person name="Colinge J."/>
            <person name="Kumar V."/>
            <person name="Lawres L."/>
            <person name="Pazzi J.E."/>
            <person name="Pablo J.V."/>
            <person name="Hung C."/>
            <person name="Brancato J."/>
            <person name="Kumari P."/>
            <person name="Orvis J."/>
            <person name="Tretina K."/>
            <person name="Chibucos M."/>
            <person name="Ott S."/>
            <person name="Sadzewicz L."/>
            <person name="Sengamalay N."/>
            <person name="Shetty A.C."/>
            <person name="Su Q."/>
            <person name="Tallon L."/>
            <person name="Fraser C.M."/>
            <person name="Frutos R."/>
            <person name="Molina D.M."/>
            <person name="Krause P.J."/>
            <person name="Ben Mamoun C."/>
        </authorList>
    </citation>
    <scope>NUCLEOTIDE SEQUENCE [LARGE SCALE GENOMIC DNA]</scope>
    <source>
        <strain evidence="1 2">RI</strain>
    </source>
</reference>
<name>A0A0K3APP6_BABMR</name>
<gene>
    <name evidence="1" type="ORF">BMR1_03g00040</name>
</gene>
<protein>
    <submittedName>
        <fullName evidence="1">Uncharacterized protein</fullName>
    </submittedName>
</protein>
<dbReference type="Gene3D" id="1.10.10.600">
    <property type="entry name" value="IscX-like"/>
    <property type="match status" value="1"/>
</dbReference>
<dbReference type="GeneID" id="24424643"/>
<dbReference type="PANTHER" id="PTHR37532:SF1">
    <property type="entry name" value="PROTEIN ISCX"/>
    <property type="match status" value="1"/>
</dbReference>
<dbReference type="AlphaFoldDB" id="A0A0K3APP6"/>
<dbReference type="InterPro" id="IPR036762">
    <property type="entry name" value="IscX-like_sf"/>
</dbReference>
<dbReference type="PANTHER" id="PTHR37532">
    <property type="entry name" value="PROTEIN ISCX"/>
    <property type="match status" value="1"/>
</dbReference>
<dbReference type="NCBIfam" id="TIGR03412">
    <property type="entry name" value="iscX_yfhJ"/>
    <property type="match status" value="1"/>
</dbReference>
<accession>A0A0K3APP6</accession>
<sequence length="83" mass="9947">MINNILKQTLIKSRKYYSVKRFPWSEYDEIASILHSNHPFIDPLQLRFHELHEMVTDLVDKPNECSEGKLEAIQMAWFNLKQE</sequence>
<dbReference type="Proteomes" id="UP000002899">
    <property type="component" value="Chromosome III"/>
</dbReference>
<evidence type="ECO:0000313" key="2">
    <source>
        <dbReference type="Proteomes" id="UP000002899"/>
    </source>
</evidence>
<dbReference type="GO" id="GO:0008198">
    <property type="term" value="F:ferrous iron binding"/>
    <property type="evidence" value="ECO:0007669"/>
    <property type="project" value="TreeGrafter"/>
</dbReference>
<dbReference type="GO" id="GO:0005829">
    <property type="term" value="C:cytosol"/>
    <property type="evidence" value="ECO:0007669"/>
    <property type="project" value="TreeGrafter"/>
</dbReference>
<proteinExistence type="predicted"/>
<reference evidence="1 2" key="1">
    <citation type="journal article" date="2012" name="Nucleic Acids Res.">
        <title>Sequencing of the smallest Apicomplexan genome from the human pathogen Babesia microti.</title>
        <authorList>
            <person name="Cornillot E."/>
            <person name="Hadj-Kaddour K."/>
            <person name="Dassouli A."/>
            <person name="Noel B."/>
            <person name="Ranwez V."/>
            <person name="Vacherie B."/>
            <person name="Augagneur Y."/>
            <person name="Bres V."/>
            <person name="Duclos A."/>
            <person name="Randazzo S."/>
            <person name="Carcy B."/>
            <person name="Debierre-Grockiego F."/>
            <person name="Delbecq S."/>
            <person name="Moubri-Menage K."/>
            <person name="Shams-Eldin H."/>
            <person name="Usmani-Brown S."/>
            <person name="Bringaud F."/>
            <person name="Wincker P."/>
            <person name="Vivares C.P."/>
            <person name="Schwarz R.T."/>
            <person name="Schetters T.P."/>
            <person name="Krause P.J."/>
            <person name="Gorenflot A."/>
            <person name="Berry V."/>
            <person name="Barbe V."/>
            <person name="Ben Mamoun C."/>
        </authorList>
    </citation>
    <scope>NUCLEOTIDE SEQUENCE [LARGE SCALE GENOMIC DNA]</scope>
    <source>
        <strain evidence="1 2">RI</strain>
    </source>
</reference>
<dbReference type="VEuPathDB" id="PiroplasmaDB:BMR1_03g00040"/>
<evidence type="ECO:0000313" key="1">
    <source>
        <dbReference type="EMBL" id="CTQ40608.1"/>
    </source>
</evidence>
<organism evidence="1 2">
    <name type="scientific">Babesia microti (strain RI)</name>
    <dbReference type="NCBI Taxonomy" id="1133968"/>
    <lineage>
        <taxon>Eukaryota</taxon>
        <taxon>Sar</taxon>
        <taxon>Alveolata</taxon>
        <taxon>Apicomplexa</taxon>
        <taxon>Aconoidasida</taxon>
        <taxon>Piroplasmida</taxon>
        <taxon>Babesiidae</taxon>
        <taxon>Babesia</taxon>
    </lineage>
</organism>
<dbReference type="OrthoDB" id="373638at2759"/>
<dbReference type="EMBL" id="LN871598">
    <property type="protein sequence ID" value="CTQ40608.1"/>
    <property type="molecule type" value="Genomic_DNA"/>
</dbReference>
<dbReference type="KEGG" id="bmic:BMR1_03g00040"/>
<dbReference type="RefSeq" id="XP_012648619.1">
    <property type="nucleotide sequence ID" value="XM_012793165.1"/>
</dbReference>
<keyword evidence="2" id="KW-1185">Reference proteome</keyword>
<reference evidence="1 2" key="2">
    <citation type="journal article" date="2013" name="PLoS ONE">
        <title>Whole genome mapping and re-organization of the nuclear and mitochondrial genomes of Babesia microti isolates.</title>
        <authorList>
            <person name="Cornillot E."/>
            <person name="Dassouli A."/>
            <person name="Garg A."/>
            <person name="Pachikara N."/>
            <person name="Randazzo S."/>
            <person name="Depoix D."/>
            <person name="Carcy B."/>
            <person name="Delbecq S."/>
            <person name="Frutos R."/>
            <person name="Silva J.C."/>
            <person name="Sutton R."/>
            <person name="Krause P.J."/>
            <person name="Mamoun C.B."/>
        </authorList>
    </citation>
    <scope>NUCLEOTIDE SEQUENCE [LARGE SCALE GENOMIC DNA]</scope>
    <source>
        <strain evidence="1 2">RI</strain>
    </source>
</reference>
<dbReference type="Pfam" id="PF04384">
    <property type="entry name" value="Fe-S_assembly"/>
    <property type="match status" value="1"/>
</dbReference>
<dbReference type="GO" id="GO:0016226">
    <property type="term" value="P:iron-sulfur cluster assembly"/>
    <property type="evidence" value="ECO:0007669"/>
    <property type="project" value="InterPro"/>
</dbReference>